<evidence type="ECO:0000313" key="2">
    <source>
        <dbReference type="Proteomes" id="UP001140234"/>
    </source>
</evidence>
<proteinExistence type="predicted"/>
<keyword evidence="1" id="KW-0067">ATP-binding</keyword>
<reference evidence="1" key="1">
    <citation type="submission" date="2022-07" db="EMBL/GenBank/DDBJ databases">
        <title>Phylogenomic reconstructions and comparative analyses of Kickxellomycotina fungi.</title>
        <authorList>
            <person name="Reynolds N.K."/>
            <person name="Stajich J.E."/>
            <person name="Barry K."/>
            <person name="Grigoriev I.V."/>
            <person name="Crous P."/>
            <person name="Smith M.E."/>
        </authorList>
    </citation>
    <scope>NUCLEOTIDE SEQUENCE</scope>
    <source>
        <strain evidence="1">CBS 109366</strain>
    </source>
</reference>
<sequence length="351" mass="39032">RECEGLALQMSKLDFNEDAEKDMVAEVFTNAISSLGEDDRSLPQIENILPLLKRGIGIHHSGLLPILKEVIEILFQEGLLKCLFATETFSIGLNMPARTVVFTSVRKFDGKDFRWVMSGEYIQMSGRAGRRGLDDRGVVILMLDEKMEPAIAKGMVKGEPDVLNSAFHLSYNMVLNLMRVETFTPQFMLERSFHQFQAHTEIPKLELRADDLQAELALITIEDKPAVKRLYELRAQLDALAADMTRVIVHPSHSLPFLQPGRLVRVNTAGLNFGWGCVVFFQRAVAKDARGKGANPRAAEEDRKKLGADGYIVDVLLHCKRADPAALRRLEATSPGEGDMAVVPCDIGDTS</sequence>
<keyword evidence="2" id="KW-1185">Reference proteome</keyword>
<keyword evidence="1" id="KW-0347">Helicase</keyword>
<evidence type="ECO:0000313" key="1">
    <source>
        <dbReference type="EMBL" id="KAJ2759121.1"/>
    </source>
</evidence>
<organism evidence="1 2">
    <name type="scientific">Coemansia nantahalensis</name>
    <dbReference type="NCBI Taxonomy" id="2789366"/>
    <lineage>
        <taxon>Eukaryota</taxon>
        <taxon>Fungi</taxon>
        <taxon>Fungi incertae sedis</taxon>
        <taxon>Zoopagomycota</taxon>
        <taxon>Kickxellomycotina</taxon>
        <taxon>Kickxellomycetes</taxon>
        <taxon>Kickxellales</taxon>
        <taxon>Kickxellaceae</taxon>
        <taxon>Coemansia</taxon>
    </lineage>
</organism>
<dbReference type="EC" id="3.6.4.13" evidence="1"/>
<gene>
    <name evidence="1" type="primary">MTR4_1</name>
    <name evidence="1" type="ORF">IWQ57_006637</name>
</gene>
<feature type="non-terminal residue" evidence="1">
    <location>
        <position position="1"/>
    </location>
</feature>
<dbReference type="Proteomes" id="UP001140234">
    <property type="component" value="Unassembled WGS sequence"/>
</dbReference>
<keyword evidence="1" id="KW-0378">Hydrolase</keyword>
<keyword evidence="1" id="KW-0547">Nucleotide-binding</keyword>
<name>A0ACC1JJ38_9FUNG</name>
<accession>A0ACC1JJ38</accession>
<dbReference type="EMBL" id="JANBUJ010003886">
    <property type="protein sequence ID" value="KAJ2759121.1"/>
    <property type="molecule type" value="Genomic_DNA"/>
</dbReference>
<feature type="non-terminal residue" evidence="1">
    <location>
        <position position="351"/>
    </location>
</feature>
<comment type="caution">
    <text evidence="1">The sequence shown here is derived from an EMBL/GenBank/DDBJ whole genome shotgun (WGS) entry which is preliminary data.</text>
</comment>
<protein>
    <submittedName>
        <fullName evidence="1">ATP-dependent RNA helicase mtr4</fullName>
        <ecNumber evidence="1">3.6.4.13</ecNumber>
    </submittedName>
</protein>